<evidence type="ECO:0000313" key="2">
    <source>
        <dbReference type="Proteomes" id="UP000053780"/>
    </source>
</evidence>
<protein>
    <submittedName>
        <fullName evidence="1">Uncharacterized protein</fullName>
    </submittedName>
</protein>
<proteinExistence type="predicted"/>
<dbReference type="EMBL" id="KE647080">
    <property type="protein sequence ID" value="EQB61830.1"/>
    <property type="molecule type" value="Genomic_DNA"/>
</dbReference>
<reference evidence="1 2" key="1">
    <citation type="journal article" date="2013" name="BMC Genomics">
        <title>Genome sequencing and comparative genomics of honey bee microsporidia, Nosema apis reveal novel insights into host-parasite interactions.</title>
        <authorList>
            <person name="Chen Yp."/>
            <person name="Pettis J.S."/>
            <person name="Zhao Y."/>
            <person name="Liu X."/>
            <person name="Tallon L.J."/>
            <person name="Sadzewicz L.D."/>
            <person name="Li R."/>
            <person name="Zheng H."/>
            <person name="Huang S."/>
            <person name="Zhang X."/>
            <person name="Hamilton M.C."/>
            <person name="Pernal S.F."/>
            <person name="Melathopoulos A.P."/>
            <person name="Yan X."/>
            <person name="Evans J.D."/>
        </authorList>
    </citation>
    <scope>NUCLEOTIDE SEQUENCE [LARGE SCALE GENOMIC DNA]</scope>
    <source>
        <strain evidence="1 2">BRL 01</strain>
    </source>
</reference>
<sequence>MYYNYNKEKKEKCDSSSDEFGSCCDFKYLLHSNSSELLSDSKESNFDVDSINYSNSEERFLSVDDYLNDSGLKNNNFKPNNNMYQNIENNVKFNTL</sequence>
<dbReference type="AlphaFoldDB" id="T0MLC5"/>
<accession>T0MLC5</accession>
<dbReference type="Proteomes" id="UP000053780">
    <property type="component" value="Unassembled WGS sequence"/>
</dbReference>
<organism evidence="1 2">
    <name type="scientific">Vairimorpha apis BRL 01</name>
    <dbReference type="NCBI Taxonomy" id="1037528"/>
    <lineage>
        <taxon>Eukaryota</taxon>
        <taxon>Fungi</taxon>
        <taxon>Fungi incertae sedis</taxon>
        <taxon>Microsporidia</taxon>
        <taxon>Nosematidae</taxon>
        <taxon>Vairimorpha</taxon>
    </lineage>
</organism>
<name>T0MLC5_9MICR</name>
<dbReference type="VEuPathDB" id="MicrosporidiaDB:NAPIS_ORF00588"/>
<dbReference type="HOGENOM" id="CLU_2360257_0_0_1"/>
<evidence type="ECO:0000313" key="1">
    <source>
        <dbReference type="EMBL" id="EQB61830.1"/>
    </source>
</evidence>
<gene>
    <name evidence="1" type="ORF">NAPIS_ORF00588</name>
</gene>
<keyword evidence="2" id="KW-1185">Reference proteome</keyword>